<dbReference type="Gene3D" id="3.40.630.30">
    <property type="match status" value="1"/>
</dbReference>
<dbReference type="InterPro" id="IPR000182">
    <property type="entry name" value="GNAT_dom"/>
</dbReference>
<evidence type="ECO:0000313" key="2">
    <source>
        <dbReference type="EMBL" id="MDR6529785.1"/>
    </source>
</evidence>
<dbReference type="RefSeq" id="WP_310028992.1">
    <property type="nucleotide sequence ID" value="NZ_JAVDRL010000002.1"/>
</dbReference>
<dbReference type="Proteomes" id="UP001262754">
    <property type="component" value="Unassembled WGS sequence"/>
</dbReference>
<dbReference type="CDD" id="cd04301">
    <property type="entry name" value="NAT_SF"/>
    <property type="match status" value="1"/>
</dbReference>
<keyword evidence="3" id="KW-1185">Reference proteome</keyword>
<dbReference type="SUPFAM" id="SSF55729">
    <property type="entry name" value="Acyl-CoA N-acyltransferases (Nat)"/>
    <property type="match status" value="1"/>
</dbReference>
<organism evidence="2 3">
    <name type="scientific">Caulobacter rhizosphaerae</name>
    <dbReference type="NCBI Taxonomy" id="2010972"/>
    <lineage>
        <taxon>Bacteria</taxon>
        <taxon>Pseudomonadati</taxon>
        <taxon>Pseudomonadota</taxon>
        <taxon>Alphaproteobacteria</taxon>
        <taxon>Caulobacterales</taxon>
        <taxon>Caulobacteraceae</taxon>
        <taxon>Caulobacter</taxon>
    </lineage>
</organism>
<dbReference type="InterPro" id="IPR016181">
    <property type="entry name" value="Acyl_CoA_acyltransferase"/>
</dbReference>
<dbReference type="PROSITE" id="PS51186">
    <property type="entry name" value="GNAT"/>
    <property type="match status" value="1"/>
</dbReference>
<evidence type="ECO:0000259" key="1">
    <source>
        <dbReference type="PROSITE" id="PS51186"/>
    </source>
</evidence>
<feature type="domain" description="N-acetyltransferase" evidence="1">
    <location>
        <begin position="1"/>
        <end position="139"/>
    </location>
</feature>
<dbReference type="Pfam" id="PF00583">
    <property type="entry name" value="Acetyltransf_1"/>
    <property type="match status" value="1"/>
</dbReference>
<reference evidence="2 3" key="1">
    <citation type="submission" date="2023-07" db="EMBL/GenBank/DDBJ databases">
        <title>Sorghum-associated microbial communities from plants grown in Nebraska, USA.</title>
        <authorList>
            <person name="Schachtman D."/>
        </authorList>
    </citation>
    <scope>NUCLEOTIDE SEQUENCE [LARGE SCALE GENOMIC DNA]</scope>
    <source>
        <strain evidence="2 3">DS2154</strain>
    </source>
</reference>
<accession>A0ABU1MVD0</accession>
<sequence>MITTAQTDAEILATFEVMAQLRPQLVRETYVARIRQLMASDGFRLAYVAQDGVARAVAGDRVLDMLYCGRFLSVDDLVADERVRSKGHGKALLDWLKEEARREGCGHLELISNVVREAAHRFYFREGLAVDAFHFRVKV</sequence>
<dbReference type="EMBL" id="JAVDRL010000002">
    <property type="protein sequence ID" value="MDR6529785.1"/>
    <property type="molecule type" value="Genomic_DNA"/>
</dbReference>
<gene>
    <name evidence="2" type="ORF">J2800_000509</name>
</gene>
<proteinExistence type="predicted"/>
<protein>
    <submittedName>
        <fullName evidence="2">GNAT superfamily N-acetyltransferase</fullName>
    </submittedName>
</protein>
<comment type="caution">
    <text evidence="2">The sequence shown here is derived from an EMBL/GenBank/DDBJ whole genome shotgun (WGS) entry which is preliminary data.</text>
</comment>
<name>A0ABU1MVD0_9CAUL</name>
<evidence type="ECO:0000313" key="3">
    <source>
        <dbReference type="Proteomes" id="UP001262754"/>
    </source>
</evidence>